<dbReference type="InterPro" id="IPR007831">
    <property type="entry name" value="T2SS_GspE_N"/>
</dbReference>
<name>S0JPX3_9ENTE</name>
<evidence type="ECO:0000256" key="3">
    <source>
        <dbReference type="ARBA" id="ARBA00022679"/>
    </source>
</evidence>
<dbReference type="OrthoDB" id="9766299at2"/>
<keyword evidence="3" id="KW-0808">Transferase</keyword>
<dbReference type="GO" id="GO:0016757">
    <property type="term" value="F:glycosyltransferase activity"/>
    <property type="evidence" value="ECO:0007669"/>
    <property type="project" value="UniProtKB-KW"/>
</dbReference>
<evidence type="ECO:0000313" key="10">
    <source>
        <dbReference type="EMBL" id="EOT30585.1"/>
    </source>
</evidence>
<dbReference type="GO" id="GO:0016020">
    <property type="term" value="C:membrane"/>
    <property type="evidence" value="ECO:0007669"/>
    <property type="project" value="UniProtKB-SubCell"/>
</dbReference>
<keyword evidence="11" id="KW-1185">Reference proteome</keyword>
<dbReference type="PANTHER" id="PTHR43867:SF2">
    <property type="entry name" value="CELLULOSE SYNTHASE CATALYTIC SUBUNIT A [UDP-FORMING]"/>
    <property type="match status" value="1"/>
</dbReference>
<gene>
    <name evidence="10" type="ORF">OMQ_00289</name>
</gene>
<dbReference type="Pfam" id="PF05157">
    <property type="entry name" value="MshEN"/>
    <property type="match status" value="1"/>
</dbReference>
<evidence type="ECO:0000256" key="1">
    <source>
        <dbReference type="ARBA" id="ARBA00004141"/>
    </source>
</evidence>
<dbReference type="Proteomes" id="UP000014136">
    <property type="component" value="Unassembled WGS sequence"/>
</dbReference>
<sequence>MIDENVLYIIGLVLVMLYILTGFDDFIWDIITLFRRKPYKKELLDLKKVDDVPPKLLAVAIAAWHEESVLGDVIDNMIASVHYPNSMYHVFLGVYPNDDATITVAKQLEEKYENVHMIINELPGPTSKAQNINYVITQIKAMEKEKQWHFEALNVHDSEDVVHPYELKVTNYLLETYPAIQFPVFPLMEMPKFSNFFKNLVTNTYADEFAENHFSTMVSRYSSGAFVPSAGTGFTLSRAVIDSFGEEDVLPKDSLTEDYRLSLTLYQKGIQMYYPLIQVPRINFKNEFVHEFIATRSRFPYTFKTAVKQKTRWILGITMQSFKFKEIFSTKEMTFAGRYSLYRDFKAKIGNMLVLVGYPVLIYFFASLFWDLPPIYPKYSLSWYLCVLVTIMMLERQLFRAVAIKKVYGMRSVFFACLFPPILPIRFVYGNIINMVATMKAFKQKIFGNQTPVKKEKKAKRKNKQSEQKQLIWDKTEHHFLEKDVLQRYHRKLGDVLLEKGFIEPKGLKEALENANEQKQALGAYLLAHDLLSEDHLLEALANVQHLQYLPAANLSTYLQPEFAEKFDREQLRQWYCLPILESDNHYVFAFCDATPRDVADRLEATYQISVSTIYALKQTILEGLDRLDTATPLIDFAYERYEQKFISYKQLFLVRAYQEKTATSAEELLLKMGLLPPSFAVSSEHSETIKQLPESTDPLNLRKTTNLTEKVKQ</sequence>
<evidence type="ECO:0000259" key="9">
    <source>
        <dbReference type="Pfam" id="PF05157"/>
    </source>
</evidence>
<feature type="transmembrane region" description="Helical" evidence="8">
    <location>
        <begin position="411"/>
        <end position="429"/>
    </location>
</feature>
<accession>S0JPX3</accession>
<dbReference type="RefSeq" id="WP_016174100.1">
    <property type="nucleotide sequence ID" value="NZ_KE136389.1"/>
</dbReference>
<dbReference type="InterPro" id="IPR029044">
    <property type="entry name" value="Nucleotide-diphossugar_trans"/>
</dbReference>
<evidence type="ECO:0000313" key="11">
    <source>
        <dbReference type="Proteomes" id="UP000014136"/>
    </source>
</evidence>
<dbReference type="Gene3D" id="3.90.550.10">
    <property type="entry name" value="Spore Coat Polysaccharide Biosynthesis Protein SpsA, Chain A"/>
    <property type="match status" value="1"/>
</dbReference>
<comment type="caution">
    <text evidence="10">The sequence shown here is derived from an EMBL/GenBank/DDBJ whole genome shotgun (WGS) entry which is preliminary data.</text>
</comment>
<dbReference type="SUPFAM" id="SSF160246">
    <property type="entry name" value="EspE N-terminal domain-like"/>
    <property type="match status" value="1"/>
</dbReference>
<feature type="region of interest" description="Disordered" evidence="7">
    <location>
        <begin position="695"/>
        <end position="714"/>
    </location>
</feature>
<organism evidence="10 11">
    <name type="scientific">Enterococcus saccharolyticus subsp. saccharolyticus ATCC 43076</name>
    <dbReference type="NCBI Taxonomy" id="1139996"/>
    <lineage>
        <taxon>Bacteria</taxon>
        <taxon>Bacillati</taxon>
        <taxon>Bacillota</taxon>
        <taxon>Bacilli</taxon>
        <taxon>Lactobacillales</taxon>
        <taxon>Enterococcaceae</taxon>
        <taxon>Enterococcus</taxon>
    </lineage>
</organism>
<feature type="transmembrane region" description="Helical" evidence="8">
    <location>
        <begin position="6"/>
        <end position="31"/>
    </location>
</feature>
<dbReference type="STRING" id="41997.RV16_GL000478"/>
<protein>
    <recommendedName>
        <fullName evidence="9">Type II secretion system protein GspE N-terminal domain-containing protein</fullName>
    </recommendedName>
</protein>
<evidence type="ECO:0000256" key="8">
    <source>
        <dbReference type="SAM" id="Phobius"/>
    </source>
</evidence>
<keyword evidence="5 8" id="KW-1133">Transmembrane helix</keyword>
<comment type="subcellular location">
    <subcellularLocation>
        <location evidence="1">Membrane</location>
        <topology evidence="1">Multi-pass membrane protein</topology>
    </subcellularLocation>
</comment>
<dbReference type="Pfam" id="PF13641">
    <property type="entry name" value="Glyco_tranf_2_3"/>
    <property type="match status" value="1"/>
</dbReference>
<dbReference type="PANTHER" id="PTHR43867">
    <property type="entry name" value="CELLULOSE SYNTHASE CATALYTIC SUBUNIT A [UDP-FORMING]"/>
    <property type="match status" value="1"/>
</dbReference>
<dbReference type="InterPro" id="IPR037257">
    <property type="entry name" value="T2SS_E_N_sf"/>
</dbReference>
<keyword evidence="6 8" id="KW-0472">Membrane</keyword>
<feature type="transmembrane region" description="Helical" evidence="8">
    <location>
        <begin position="381"/>
        <end position="399"/>
    </location>
</feature>
<keyword evidence="2" id="KW-0328">Glycosyltransferase</keyword>
<keyword evidence="4 8" id="KW-0812">Transmembrane</keyword>
<evidence type="ECO:0000256" key="4">
    <source>
        <dbReference type="ARBA" id="ARBA00022692"/>
    </source>
</evidence>
<feature type="transmembrane region" description="Helical" evidence="8">
    <location>
        <begin position="349"/>
        <end position="369"/>
    </location>
</feature>
<dbReference type="PATRIC" id="fig|1139996.3.peg.281"/>
<evidence type="ECO:0000256" key="2">
    <source>
        <dbReference type="ARBA" id="ARBA00022676"/>
    </source>
</evidence>
<reference evidence="10 11" key="1">
    <citation type="submission" date="2013-03" db="EMBL/GenBank/DDBJ databases">
        <title>The Genome Sequence of Enterococcus saccharolyticus ATCC_43076 (Illumina only assembly).</title>
        <authorList>
            <consortium name="The Broad Institute Genomics Platform"/>
            <consortium name="The Broad Institute Genome Sequencing Center for Infectious Disease"/>
            <person name="Earl A."/>
            <person name="Russ C."/>
            <person name="Gilmore M."/>
            <person name="Surin D."/>
            <person name="Walker B."/>
            <person name="Young S."/>
            <person name="Zeng Q."/>
            <person name="Gargeya S."/>
            <person name="Fitzgerald M."/>
            <person name="Haas B."/>
            <person name="Abouelleil A."/>
            <person name="Allen A.W."/>
            <person name="Alvarado L."/>
            <person name="Arachchi H.M."/>
            <person name="Berlin A.M."/>
            <person name="Chapman S.B."/>
            <person name="Gainer-Dewar J."/>
            <person name="Goldberg J."/>
            <person name="Griggs A."/>
            <person name="Gujja S."/>
            <person name="Hansen M."/>
            <person name="Howarth C."/>
            <person name="Imamovic A."/>
            <person name="Ireland A."/>
            <person name="Larimer J."/>
            <person name="McCowan C."/>
            <person name="Murphy C."/>
            <person name="Pearson M."/>
            <person name="Poon T.W."/>
            <person name="Priest M."/>
            <person name="Roberts A."/>
            <person name="Saif S."/>
            <person name="Shea T."/>
            <person name="Sisk P."/>
            <person name="Sykes S."/>
            <person name="Wortman J."/>
            <person name="Nusbaum C."/>
            <person name="Birren B."/>
        </authorList>
    </citation>
    <scope>NUCLEOTIDE SEQUENCE [LARGE SCALE GENOMIC DNA]</scope>
    <source>
        <strain evidence="10 11">ATCC 43076</strain>
    </source>
</reference>
<dbReference type="eggNOG" id="COG1215">
    <property type="taxonomic scope" value="Bacteria"/>
</dbReference>
<dbReference type="EMBL" id="AHYT01000001">
    <property type="protein sequence ID" value="EOT30585.1"/>
    <property type="molecule type" value="Genomic_DNA"/>
</dbReference>
<evidence type="ECO:0000256" key="5">
    <source>
        <dbReference type="ARBA" id="ARBA00022989"/>
    </source>
</evidence>
<feature type="domain" description="Type II secretion system protein GspE N-terminal" evidence="9">
    <location>
        <begin position="559"/>
        <end position="628"/>
    </location>
</feature>
<dbReference type="HOGENOM" id="CLU_019733_2_0_9"/>
<evidence type="ECO:0000256" key="7">
    <source>
        <dbReference type="SAM" id="MobiDB-lite"/>
    </source>
</evidence>
<proteinExistence type="predicted"/>
<dbReference type="AlphaFoldDB" id="S0JPX3"/>
<evidence type="ECO:0000256" key="6">
    <source>
        <dbReference type="ARBA" id="ARBA00023136"/>
    </source>
</evidence>
<dbReference type="InterPro" id="IPR050321">
    <property type="entry name" value="Glycosyltr_2/OpgH_subfam"/>
</dbReference>
<dbReference type="SUPFAM" id="SSF53448">
    <property type="entry name" value="Nucleotide-diphospho-sugar transferases"/>
    <property type="match status" value="1"/>
</dbReference>